<gene>
    <name evidence="2" type="ORF">FDY93_12050</name>
</gene>
<sequence>MDFEQIIKIAGVVIASLAFVVSFFSLIIAMRSYSVSHRPYIGISAVPFEYIENPPRAMRWKVILKNVGPIPGFFTIEKNVAKLKSNSQSTQLPILGSVEKFSSLLMPGETTELIGQYTEVGGPVTMAEILSGQTTLEIELKVKYEFPSWLWRGRRKLNTKLQFQVIRGVEPGFIMAEATAN</sequence>
<evidence type="ECO:0000313" key="3">
    <source>
        <dbReference type="Proteomes" id="UP000306791"/>
    </source>
</evidence>
<evidence type="ECO:0000256" key="1">
    <source>
        <dbReference type="SAM" id="Phobius"/>
    </source>
</evidence>
<proteinExistence type="predicted"/>
<dbReference type="RefSeq" id="WP_138236011.1">
    <property type="nucleotide sequence ID" value="NZ_CP185860.1"/>
</dbReference>
<evidence type="ECO:0008006" key="4">
    <source>
        <dbReference type="Google" id="ProtNLM"/>
    </source>
</evidence>
<keyword evidence="3" id="KW-1185">Reference proteome</keyword>
<keyword evidence="1" id="KW-1133">Transmembrane helix</keyword>
<protein>
    <recommendedName>
        <fullName evidence="4">Water stress and hypersensitive response domain-containing protein</fullName>
    </recommendedName>
</protein>
<reference evidence="2 3" key="1">
    <citation type="submission" date="2019-05" db="EMBL/GenBank/DDBJ databases">
        <title>Microbulbifer harenosus sp. nov., an alginate-degrading bacterium isolated from coastal sand.</title>
        <authorList>
            <person name="Huang H."/>
            <person name="Mo K."/>
            <person name="Bao S."/>
        </authorList>
    </citation>
    <scope>NUCLEOTIDE SEQUENCE [LARGE SCALE GENOMIC DNA]</scope>
    <source>
        <strain evidence="2 3">HB161719</strain>
    </source>
</reference>
<keyword evidence="1" id="KW-0472">Membrane</keyword>
<accession>A0ABY2UGI9</accession>
<keyword evidence="1" id="KW-0812">Transmembrane</keyword>
<evidence type="ECO:0000313" key="2">
    <source>
        <dbReference type="EMBL" id="TLM76693.1"/>
    </source>
</evidence>
<dbReference type="Proteomes" id="UP000306791">
    <property type="component" value="Unassembled WGS sequence"/>
</dbReference>
<feature type="transmembrane region" description="Helical" evidence="1">
    <location>
        <begin position="6"/>
        <end position="29"/>
    </location>
</feature>
<dbReference type="EMBL" id="VANI01000012">
    <property type="protein sequence ID" value="TLM76693.1"/>
    <property type="molecule type" value="Genomic_DNA"/>
</dbReference>
<name>A0ABY2UGI9_9GAMM</name>
<comment type="caution">
    <text evidence="2">The sequence shown here is derived from an EMBL/GenBank/DDBJ whole genome shotgun (WGS) entry which is preliminary data.</text>
</comment>
<organism evidence="2 3">
    <name type="scientific">Microbulbifer harenosus</name>
    <dbReference type="NCBI Taxonomy" id="2576840"/>
    <lineage>
        <taxon>Bacteria</taxon>
        <taxon>Pseudomonadati</taxon>
        <taxon>Pseudomonadota</taxon>
        <taxon>Gammaproteobacteria</taxon>
        <taxon>Cellvibrionales</taxon>
        <taxon>Microbulbiferaceae</taxon>
        <taxon>Microbulbifer</taxon>
    </lineage>
</organism>